<evidence type="ECO:0000313" key="2">
    <source>
        <dbReference type="EMBL" id="XCG63030.1"/>
    </source>
</evidence>
<dbReference type="EMBL" id="CP159218">
    <property type="protein sequence ID" value="XCG63030.1"/>
    <property type="molecule type" value="Genomic_DNA"/>
</dbReference>
<proteinExistence type="predicted"/>
<feature type="domain" description="AB hydrolase-1" evidence="1">
    <location>
        <begin position="45"/>
        <end position="272"/>
    </location>
</feature>
<dbReference type="InterPro" id="IPR029058">
    <property type="entry name" value="AB_hydrolase_fold"/>
</dbReference>
<dbReference type="SUPFAM" id="SSF53474">
    <property type="entry name" value="alpha/beta-Hydrolases"/>
    <property type="match status" value="1"/>
</dbReference>
<protein>
    <submittedName>
        <fullName evidence="2">Alpha/beta fold hydrolase</fullName>
    </submittedName>
</protein>
<name>A0AAU8DL81_9ACTN</name>
<sequence>MSGSEHGVHSTRTTVEVAGTRVSVLVARPEVGGDARAAAAGLPPVLAVHGFGSSAHHTFDVTGHLRELCRAGRTVLAPDLPGHGLSEKSHDPGKYRPEFLLDLLATLPQRVRDELGPGGGIPSADLDQGCDLLGYSLGARLSAGLLQERAPWRRAVLGGYDGRRLFEGVDVRALRAALATGLWEPSQSATPGLAAQTLRIVTVAAAVPGNDPAALTALIEGLDGLPAAPVLADRPVLLVVGERDPLADRAAALATASPRAELVVVPGRDHVSTVPAKSFRAAAAAFLGRRD</sequence>
<evidence type="ECO:0000259" key="1">
    <source>
        <dbReference type="Pfam" id="PF12697"/>
    </source>
</evidence>
<dbReference type="InterPro" id="IPR050228">
    <property type="entry name" value="Carboxylesterase_BioH"/>
</dbReference>
<dbReference type="PANTHER" id="PTHR43194:SF5">
    <property type="entry name" value="PIMELOYL-[ACYL-CARRIER PROTEIN] METHYL ESTER ESTERASE"/>
    <property type="match status" value="1"/>
</dbReference>
<gene>
    <name evidence="2" type="ORF">ABLG96_17730</name>
</gene>
<dbReference type="Pfam" id="PF12697">
    <property type="entry name" value="Abhydrolase_6"/>
    <property type="match status" value="1"/>
</dbReference>
<accession>A0AAU8DL81</accession>
<keyword evidence="2" id="KW-0378">Hydrolase</keyword>
<dbReference type="Gene3D" id="3.40.50.1820">
    <property type="entry name" value="alpha/beta hydrolase"/>
    <property type="match status" value="1"/>
</dbReference>
<dbReference type="GO" id="GO:0016787">
    <property type="term" value="F:hydrolase activity"/>
    <property type="evidence" value="ECO:0007669"/>
    <property type="project" value="UniProtKB-KW"/>
</dbReference>
<reference evidence="2" key="1">
    <citation type="submission" date="2024-05" db="EMBL/GenBank/DDBJ databases">
        <authorList>
            <person name="Cai S.Y."/>
            <person name="Jin L.M."/>
            <person name="Li H.R."/>
        </authorList>
    </citation>
    <scope>NUCLEOTIDE SEQUENCE</scope>
    <source>
        <strain evidence="2">A5-74</strain>
    </source>
</reference>
<dbReference type="RefSeq" id="WP_353648645.1">
    <property type="nucleotide sequence ID" value="NZ_CP159218.1"/>
</dbReference>
<dbReference type="AlphaFoldDB" id="A0AAU8DL81"/>
<dbReference type="PANTHER" id="PTHR43194">
    <property type="entry name" value="HYDROLASE ALPHA/BETA FOLD FAMILY"/>
    <property type="match status" value="1"/>
</dbReference>
<dbReference type="InterPro" id="IPR000073">
    <property type="entry name" value="AB_hydrolase_1"/>
</dbReference>
<organism evidence="2">
    <name type="scientific">Nakamurella sp. A5-74</name>
    <dbReference type="NCBI Taxonomy" id="3158264"/>
    <lineage>
        <taxon>Bacteria</taxon>
        <taxon>Bacillati</taxon>
        <taxon>Actinomycetota</taxon>
        <taxon>Actinomycetes</taxon>
        <taxon>Nakamurellales</taxon>
        <taxon>Nakamurellaceae</taxon>
        <taxon>Nakamurella</taxon>
    </lineage>
</organism>